<evidence type="ECO:0000313" key="3">
    <source>
        <dbReference type="Proteomes" id="UP000030686"/>
    </source>
</evidence>
<keyword evidence="1" id="KW-0472">Membrane</keyword>
<proteinExistence type="predicted"/>
<protein>
    <submittedName>
        <fullName evidence="2">Genomic scaffold, ProqFM164S01</fullName>
    </submittedName>
</protein>
<dbReference type="Proteomes" id="UP000030686">
    <property type="component" value="Unassembled WGS sequence"/>
</dbReference>
<reference evidence="2" key="1">
    <citation type="journal article" date="2014" name="Nat. Commun.">
        <title>Multiple recent horizontal transfers of a large genomic region in cheese making fungi.</title>
        <authorList>
            <person name="Cheeseman K."/>
            <person name="Ropars J."/>
            <person name="Renault P."/>
            <person name="Dupont J."/>
            <person name="Gouzy J."/>
            <person name="Branca A."/>
            <person name="Abraham A.L."/>
            <person name="Ceppi M."/>
            <person name="Conseiller E."/>
            <person name="Debuchy R."/>
            <person name="Malagnac F."/>
            <person name="Goarin A."/>
            <person name="Silar P."/>
            <person name="Lacoste S."/>
            <person name="Sallet E."/>
            <person name="Bensimon A."/>
            <person name="Giraud T."/>
            <person name="Brygoo Y."/>
        </authorList>
    </citation>
    <scope>NUCLEOTIDE SEQUENCE [LARGE SCALE GENOMIC DNA]</scope>
    <source>
        <strain evidence="2">FM164</strain>
    </source>
</reference>
<evidence type="ECO:0000256" key="1">
    <source>
        <dbReference type="SAM" id="Phobius"/>
    </source>
</evidence>
<dbReference type="AlphaFoldDB" id="W6QII4"/>
<keyword evidence="1" id="KW-1133">Transmembrane helix</keyword>
<accession>W6QII4</accession>
<feature type="transmembrane region" description="Helical" evidence="1">
    <location>
        <begin position="12"/>
        <end position="32"/>
    </location>
</feature>
<name>W6QII4_PENRF</name>
<evidence type="ECO:0000313" key="2">
    <source>
        <dbReference type="EMBL" id="CDM29392.1"/>
    </source>
</evidence>
<organism evidence="2 3">
    <name type="scientific">Penicillium roqueforti (strain FM164)</name>
    <dbReference type="NCBI Taxonomy" id="1365484"/>
    <lineage>
        <taxon>Eukaryota</taxon>
        <taxon>Fungi</taxon>
        <taxon>Dikarya</taxon>
        <taxon>Ascomycota</taxon>
        <taxon>Pezizomycotina</taxon>
        <taxon>Eurotiomycetes</taxon>
        <taxon>Eurotiomycetidae</taxon>
        <taxon>Eurotiales</taxon>
        <taxon>Aspergillaceae</taxon>
        <taxon>Penicillium</taxon>
    </lineage>
</organism>
<sequence>MTVSDNLDCNQLGRFLSAVLGATVTLILAKIVEKCYYYFQWRYRSANTTIFNARTAAGEDIRALDNPDDTLYLPDYNTPVILPGHAISNMDRDIKKEDLHNLGATRPWNGSV</sequence>
<keyword evidence="3" id="KW-1185">Reference proteome</keyword>
<dbReference type="OrthoDB" id="4368016at2759"/>
<gene>
    <name evidence="2" type="ORF">PROQFM164_S01g003204</name>
</gene>
<keyword evidence="1" id="KW-0812">Transmembrane</keyword>
<dbReference type="EMBL" id="HG792015">
    <property type="protein sequence ID" value="CDM29392.1"/>
    <property type="molecule type" value="Genomic_DNA"/>
</dbReference>